<dbReference type="RefSeq" id="XP_016641832.1">
    <property type="nucleotide sequence ID" value="XM_016788541.1"/>
</dbReference>
<dbReference type="PANTHER" id="PTHR35186">
    <property type="entry name" value="ANK_REP_REGION DOMAIN-CONTAINING PROTEIN"/>
    <property type="match status" value="1"/>
</dbReference>
<protein>
    <submittedName>
        <fullName evidence="2">Uncharacterized protein</fullName>
    </submittedName>
</protein>
<evidence type="ECO:0000256" key="1">
    <source>
        <dbReference type="SAM" id="MobiDB-lite"/>
    </source>
</evidence>
<dbReference type="HOGENOM" id="CLU_026305_6_0_1"/>
<name>A0A084G3X1_PSEDA</name>
<comment type="caution">
    <text evidence="2">The sequence shown here is derived from an EMBL/GenBank/DDBJ whole genome shotgun (WGS) entry which is preliminary data.</text>
</comment>
<proteinExistence type="predicted"/>
<reference evidence="2 3" key="1">
    <citation type="journal article" date="2014" name="Genome Announc.">
        <title>Draft genome sequence of the pathogenic fungus Scedosporium apiospermum.</title>
        <authorList>
            <person name="Vandeputte P."/>
            <person name="Ghamrawi S."/>
            <person name="Rechenmann M."/>
            <person name="Iltis A."/>
            <person name="Giraud S."/>
            <person name="Fleury M."/>
            <person name="Thornton C."/>
            <person name="Delhaes L."/>
            <person name="Meyer W."/>
            <person name="Papon N."/>
            <person name="Bouchara J.P."/>
        </authorList>
    </citation>
    <scope>NUCLEOTIDE SEQUENCE [LARGE SCALE GENOMIC DNA]</scope>
    <source>
        <strain evidence="2 3">IHEM 14462</strain>
    </source>
</reference>
<dbReference type="Proteomes" id="UP000028545">
    <property type="component" value="Unassembled WGS sequence"/>
</dbReference>
<feature type="region of interest" description="Disordered" evidence="1">
    <location>
        <begin position="298"/>
        <end position="336"/>
    </location>
</feature>
<dbReference type="PANTHER" id="PTHR35186:SF4">
    <property type="entry name" value="PRION-INHIBITION AND PROPAGATION HELO DOMAIN-CONTAINING PROTEIN"/>
    <property type="match status" value="1"/>
</dbReference>
<gene>
    <name evidence="2" type="ORF">SAPIO_CDS6438</name>
</gene>
<dbReference type="AlphaFoldDB" id="A0A084G3X1"/>
<dbReference type="OrthoDB" id="3565018at2759"/>
<dbReference type="VEuPathDB" id="FungiDB:SAPIO_CDS6438"/>
<accession>A0A084G3X1</accession>
<organism evidence="2 3">
    <name type="scientific">Pseudallescheria apiosperma</name>
    <name type="common">Scedosporium apiospermum</name>
    <dbReference type="NCBI Taxonomy" id="563466"/>
    <lineage>
        <taxon>Eukaryota</taxon>
        <taxon>Fungi</taxon>
        <taxon>Dikarya</taxon>
        <taxon>Ascomycota</taxon>
        <taxon>Pezizomycotina</taxon>
        <taxon>Sordariomycetes</taxon>
        <taxon>Hypocreomycetidae</taxon>
        <taxon>Microascales</taxon>
        <taxon>Microascaceae</taxon>
        <taxon>Scedosporium</taxon>
    </lineage>
</organism>
<feature type="compositionally biased region" description="Low complexity" evidence="1">
    <location>
        <begin position="315"/>
        <end position="328"/>
    </location>
</feature>
<evidence type="ECO:0000313" key="2">
    <source>
        <dbReference type="EMBL" id="KEZ42033.1"/>
    </source>
</evidence>
<evidence type="ECO:0000313" key="3">
    <source>
        <dbReference type="Proteomes" id="UP000028545"/>
    </source>
</evidence>
<keyword evidence="3" id="KW-1185">Reference proteome</keyword>
<dbReference type="KEGG" id="sapo:SAPIO_CDS6438"/>
<dbReference type="EMBL" id="JOWA01000103">
    <property type="protein sequence ID" value="KEZ42033.1"/>
    <property type="molecule type" value="Genomic_DNA"/>
</dbReference>
<sequence>MELLLQPLDLDAVTESGLLSNGPLSPDWHDPHIQASLRMRVGHEHFPWLIGKFRRLDEIIRIVSSVLPIRNGKVDLPSSETVDFTFLRLAVSFTGKRQLLVEVEKINESISKFLERDLRCAQATLIGPAIMSKGRKTASAETARPFLNLQSQASRLCSILDPLKWPCSCGNQHRCGIATFWSYDTAWHREGSLNLLLGNTGQERLLKVGFKEASDLGPGEGATAEKIEGRFNISQISQLKEEFRSEPDYKKRIKMGKEHKVAALATPCFNTVLLPFKRSSETKWQPRKANKLTINNTTSAGAVGDAPGHNAQFASSPTRSVTPRSSTPDAQPAPEEITCGFFSDPLPSRERGYIKDGDKIVSLRIDTDKCLGQIQGLGQFLHAIPYLDQRIRLSIKLAYTILSLGTSVWFPQPWSGETVLVSSEHPSVPFVTHNCIREALHRTKPPSRPHAEMAVLTVGIVLLQLIFQQTIEEQPFFDRYRFSGEVTEWTLRQAAMKWQEQVEVMYGSGLADAISRCVAFNFAVDPDLGKAEFVHEVLEAVVEPLEMFSLRF</sequence>
<dbReference type="GeneID" id="27725510"/>